<dbReference type="Gene3D" id="1.10.10.60">
    <property type="entry name" value="Homeodomain-like"/>
    <property type="match status" value="1"/>
</dbReference>
<dbReference type="SUPFAM" id="SSF46689">
    <property type="entry name" value="Homeodomain-like"/>
    <property type="match status" value="1"/>
</dbReference>
<dbReference type="EMBL" id="BAAAGX010000009">
    <property type="protein sequence ID" value="GAA0238451.1"/>
    <property type="molecule type" value="Genomic_DNA"/>
</dbReference>
<keyword evidence="2" id="KW-0238">DNA-binding</keyword>
<proteinExistence type="predicted"/>
<dbReference type="PANTHER" id="PTHR30055:SF151">
    <property type="entry name" value="TRANSCRIPTIONAL REGULATORY PROTEIN"/>
    <property type="match status" value="1"/>
</dbReference>
<dbReference type="RefSeq" id="WP_344648907.1">
    <property type="nucleotide sequence ID" value="NZ_BAAAGX010000009.1"/>
</dbReference>
<reference evidence="5 6" key="1">
    <citation type="journal article" date="2019" name="Int. J. Syst. Evol. Microbiol.">
        <title>The Global Catalogue of Microorganisms (GCM) 10K type strain sequencing project: providing services to taxonomists for standard genome sequencing and annotation.</title>
        <authorList>
            <consortium name="The Broad Institute Genomics Platform"/>
            <consortium name="The Broad Institute Genome Sequencing Center for Infectious Disease"/>
            <person name="Wu L."/>
            <person name="Ma J."/>
        </authorList>
    </citation>
    <scope>NUCLEOTIDE SEQUENCE [LARGE SCALE GENOMIC DNA]</scope>
    <source>
        <strain evidence="5 6">JCM 10425</strain>
    </source>
</reference>
<evidence type="ECO:0000313" key="6">
    <source>
        <dbReference type="Proteomes" id="UP001500967"/>
    </source>
</evidence>
<keyword evidence="3" id="KW-0804">Transcription</keyword>
<sequence length="221" mass="23702">MITWSKPTPTRAPGLREVVDVGIGIADAEGLPAVSMRRVATALRSGTASLYRIVESREEIVERMVDAVLGEAIPAPAGGDWRADLSALARNRRALFRRHPWLGAELAGRPAIGPNALSHHEHALAAVAGLTEDPTSASSAVETLLAYVLGAAARETAETQRAGLGESEWRAEVAPYLAEVIDGYPRLRRMMREAEDFGPDDRFERGLTCVLDGIAGQCGPR</sequence>
<gene>
    <name evidence="5" type="ORF">GCM10009539_24700</name>
</gene>
<dbReference type="SUPFAM" id="SSF48498">
    <property type="entry name" value="Tetracyclin repressor-like, C-terminal domain"/>
    <property type="match status" value="1"/>
</dbReference>
<name>A0ABN0U4I6_9ACTN</name>
<feature type="domain" description="Tetracycline repressor TetR C-terminal" evidence="4">
    <location>
        <begin position="74"/>
        <end position="215"/>
    </location>
</feature>
<evidence type="ECO:0000256" key="2">
    <source>
        <dbReference type="ARBA" id="ARBA00023125"/>
    </source>
</evidence>
<evidence type="ECO:0000313" key="5">
    <source>
        <dbReference type="EMBL" id="GAA0238451.1"/>
    </source>
</evidence>
<dbReference type="InterPro" id="IPR036271">
    <property type="entry name" value="Tet_transcr_reg_TetR-rel_C_sf"/>
</dbReference>
<dbReference type="InterPro" id="IPR050109">
    <property type="entry name" value="HTH-type_TetR-like_transc_reg"/>
</dbReference>
<protein>
    <submittedName>
        <fullName evidence="5">TetR/AcrR family transcriptional regulator C-terminal domain-containing protein</fullName>
    </submittedName>
</protein>
<evidence type="ECO:0000259" key="4">
    <source>
        <dbReference type="Pfam" id="PF02909"/>
    </source>
</evidence>
<keyword evidence="6" id="KW-1185">Reference proteome</keyword>
<dbReference type="Gene3D" id="1.10.357.10">
    <property type="entry name" value="Tetracycline Repressor, domain 2"/>
    <property type="match status" value="1"/>
</dbReference>
<organism evidence="5 6">
    <name type="scientific">Cryptosporangium japonicum</name>
    <dbReference type="NCBI Taxonomy" id="80872"/>
    <lineage>
        <taxon>Bacteria</taxon>
        <taxon>Bacillati</taxon>
        <taxon>Actinomycetota</taxon>
        <taxon>Actinomycetes</taxon>
        <taxon>Cryptosporangiales</taxon>
        <taxon>Cryptosporangiaceae</taxon>
        <taxon>Cryptosporangium</taxon>
    </lineage>
</organism>
<evidence type="ECO:0000256" key="1">
    <source>
        <dbReference type="ARBA" id="ARBA00023015"/>
    </source>
</evidence>
<accession>A0ABN0U4I6</accession>
<evidence type="ECO:0000256" key="3">
    <source>
        <dbReference type="ARBA" id="ARBA00023163"/>
    </source>
</evidence>
<dbReference type="Pfam" id="PF02909">
    <property type="entry name" value="TetR_C_1"/>
    <property type="match status" value="1"/>
</dbReference>
<comment type="caution">
    <text evidence="5">The sequence shown here is derived from an EMBL/GenBank/DDBJ whole genome shotgun (WGS) entry which is preliminary data.</text>
</comment>
<dbReference type="PANTHER" id="PTHR30055">
    <property type="entry name" value="HTH-TYPE TRANSCRIPTIONAL REGULATOR RUTR"/>
    <property type="match status" value="1"/>
</dbReference>
<dbReference type="InterPro" id="IPR004111">
    <property type="entry name" value="Repressor_TetR_C"/>
</dbReference>
<keyword evidence="1" id="KW-0805">Transcription regulation</keyword>
<dbReference type="InterPro" id="IPR009057">
    <property type="entry name" value="Homeodomain-like_sf"/>
</dbReference>
<dbReference type="Proteomes" id="UP001500967">
    <property type="component" value="Unassembled WGS sequence"/>
</dbReference>